<feature type="domain" description="Exonuclease" evidence="8">
    <location>
        <begin position="341"/>
        <end position="501"/>
    </location>
</feature>
<keyword evidence="6" id="KW-0539">Nucleus</keyword>
<comment type="subcellular location">
    <subcellularLocation>
        <location evidence="1">Nucleus</location>
    </subcellularLocation>
</comment>
<feature type="compositionally biased region" description="Basic residues" evidence="7">
    <location>
        <begin position="1"/>
        <end position="10"/>
    </location>
</feature>
<feature type="compositionally biased region" description="Polar residues" evidence="7">
    <location>
        <begin position="188"/>
        <end position="199"/>
    </location>
</feature>
<dbReference type="SUPFAM" id="SSF53098">
    <property type="entry name" value="Ribonuclease H-like"/>
    <property type="match status" value="1"/>
</dbReference>
<dbReference type="PANTHER" id="PTHR12801:SF115">
    <property type="entry name" value="FI18136P1-RELATED"/>
    <property type="match status" value="1"/>
</dbReference>
<dbReference type="OrthoDB" id="206335at2759"/>
<keyword evidence="4" id="KW-0378">Hydrolase</keyword>
<feature type="region of interest" description="Disordered" evidence="7">
    <location>
        <begin position="68"/>
        <end position="100"/>
    </location>
</feature>
<protein>
    <recommendedName>
        <fullName evidence="8">Exonuclease domain-containing protein</fullName>
    </recommendedName>
</protein>
<dbReference type="AlphaFoldDB" id="A0A2T7A3I2"/>
<evidence type="ECO:0000256" key="3">
    <source>
        <dbReference type="ARBA" id="ARBA00022722"/>
    </source>
</evidence>
<evidence type="ECO:0000313" key="10">
    <source>
        <dbReference type="Proteomes" id="UP000244722"/>
    </source>
</evidence>
<reference evidence="9 10" key="1">
    <citation type="submission" date="2017-04" db="EMBL/GenBank/DDBJ databases">
        <title>Draft genome sequence of Tuber borchii Vittad., a whitish edible truffle.</title>
        <authorList>
            <consortium name="DOE Joint Genome Institute"/>
            <person name="Murat C."/>
            <person name="Kuo A."/>
            <person name="Barry K.W."/>
            <person name="Clum A."/>
            <person name="Dockter R.B."/>
            <person name="Fauchery L."/>
            <person name="Iotti M."/>
            <person name="Kohler A."/>
            <person name="Labutti K."/>
            <person name="Lindquist E.A."/>
            <person name="Lipzen A."/>
            <person name="Ohm R.A."/>
            <person name="Wang M."/>
            <person name="Grigoriev I.V."/>
            <person name="Zambonelli A."/>
            <person name="Martin F.M."/>
        </authorList>
    </citation>
    <scope>NUCLEOTIDE SEQUENCE [LARGE SCALE GENOMIC DNA]</scope>
    <source>
        <strain evidence="9 10">Tbo3840</strain>
    </source>
</reference>
<dbReference type="STRING" id="42251.A0A2T7A3I2"/>
<evidence type="ECO:0000256" key="5">
    <source>
        <dbReference type="ARBA" id="ARBA00022839"/>
    </source>
</evidence>
<keyword evidence="3" id="KW-0540">Nuclease</keyword>
<dbReference type="InterPro" id="IPR036397">
    <property type="entry name" value="RNaseH_sf"/>
</dbReference>
<dbReference type="InterPro" id="IPR047021">
    <property type="entry name" value="REXO1/3/4-like"/>
</dbReference>
<dbReference type="GO" id="GO:0003676">
    <property type="term" value="F:nucleic acid binding"/>
    <property type="evidence" value="ECO:0007669"/>
    <property type="project" value="InterPro"/>
</dbReference>
<gene>
    <name evidence="9" type="ORF">B9Z19DRAFT_1190521</name>
</gene>
<comment type="caution">
    <text evidence="9">The sequence shown here is derived from an EMBL/GenBank/DDBJ whole genome shotgun (WGS) entry which is preliminary data.</text>
</comment>
<keyword evidence="10" id="KW-1185">Reference proteome</keyword>
<dbReference type="CDD" id="cd06145">
    <property type="entry name" value="REX1_like"/>
    <property type="match status" value="1"/>
</dbReference>
<comment type="similarity">
    <text evidence="2">Belongs to the REXO1/REXO3 family.</text>
</comment>
<sequence>MGKRKHRKAFPPKASSSSSNAHDTPSPPPLPVTKFGEFKLTSISGPFTSNPVTTTTGTTATTATAANSMGREVGEVDGGGDWQMAKRPKKSKHKYPSFEVSPTRLKNPVKLSDIQSLALWLLADGIAPQWLLVKNKNEIRGVVVVMVPGLEMAMFNGDLDLTSDTTTIGGERNGGGEGLGVAAAGNGPTKSPQTAQSPGPRSKLGLGWGEYKFYPQELKKAQLQACVKGFADMFSHVWPVKAPGDERGKVYSAITGFLNTPIPKGKTSQEIDKYTASQRIGITRLVMPFGELVENEYPIHSLHATASLLAETAKAGWVETDLSRGNGRKNNEGGSVTEAKTICAMDCEMVQTKQGLELARISLVGWDGETIYDTLVKPDNPVTDYLTPYSGVTKAMLDPVTTRLKDVQNHLLKLLNNDTILVGQSLNADLGAIRLAHPHIVDTSVIYNHPRGPPYRASLRWLSTKYLGREIQKGGSNGHNSIEDAKACLDLLKLKLEKGLEYGTSNAAAESIFKRLSRMRPVARTGGVVDYGTPEKWWGPSAARVIQAKDDAEVATGIVKSICGDPPGTRDGHPKLDLVWGRMHALETLRGWNKTAAPEEGPPIPIESIEPNRAVLAQGVKNVAAQLKEIYDSLPPCTAFIVYSGIGDPRELRRLQDMQREHKRQYMTMKWDELTVKWTDTENQALAAATQIAREGIAFLTVK</sequence>
<dbReference type="Proteomes" id="UP000244722">
    <property type="component" value="Unassembled WGS sequence"/>
</dbReference>
<dbReference type="Gene3D" id="3.30.420.10">
    <property type="entry name" value="Ribonuclease H-like superfamily/Ribonuclease H"/>
    <property type="match status" value="1"/>
</dbReference>
<organism evidence="9 10">
    <name type="scientific">Tuber borchii</name>
    <name type="common">White truffle</name>
    <dbReference type="NCBI Taxonomy" id="42251"/>
    <lineage>
        <taxon>Eukaryota</taxon>
        <taxon>Fungi</taxon>
        <taxon>Dikarya</taxon>
        <taxon>Ascomycota</taxon>
        <taxon>Pezizomycotina</taxon>
        <taxon>Pezizomycetes</taxon>
        <taxon>Pezizales</taxon>
        <taxon>Tuberaceae</taxon>
        <taxon>Tuber</taxon>
    </lineage>
</organism>
<dbReference type="InterPro" id="IPR034922">
    <property type="entry name" value="REX1-like_exo"/>
</dbReference>
<feature type="region of interest" description="Disordered" evidence="7">
    <location>
        <begin position="167"/>
        <end position="201"/>
    </location>
</feature>
<dbReference type="FunFam" id="3.30.420.10:FF:000019">
    <property type="entry name" value="RNA exonuclease NEF-sp"/>
    <property type="match status" value="1"/>
</dbReference>
<evidence type="ECO:0000259" key="8">
    <source>
        <dbReference type="SMART" id="SM00479"/>
    </source>
</evidence>
<dbReference type="InterPro" id="IPR012337">
    <property type="entry name" value="RNaseH-like_sf"/>
</dbReference>
<keyword evidence="5" id="KW-0269">Exonuclease</keyword>
<evidence type="ECO:0000256" key="2">
    <source>
        <dbReference type="ARBA" id="ARBA00006357"/>
    </source>
</evidence>
<proteinExistence type="inferred from homology"/>
<dbReference type="EMBL" id="NESQ01000031">
    <property type="protein sequence ID" value="PUU82279.1"/>
    <property type="molecule type" value="Genomic_DNA"/>
</dbReference>
<dbReference type="InterPro" id="IPR013520">
    <property type="entry name" value="Ribonucl_H"/>
</dbReference>
<feature type="region of interest" description="Disordered" evidence="7">
    <location>
        <begin position="1"/>
        <end position="35"/>
    </location>
</feature>
<evidence type="ECO:0000256" key="4">
    <source>
        <dbReference type="ARBA" id="ARBA00022801"/>
    </source>
</evidence>
<evidence type="ECO:0000256" key="6">
    <source>
        <dbReference type="ARBA" id="ARBA00023242"/>
    </source>
</evidence>
<name>A0A2T7A3I2_TUBBO</name>
<feature type="compositionally biased region" description="Basic residues" evidence="7">
    <location>
        <begin position="86"/>
        <end position="95"/>
    </location>
</feature>
<dbReference type="PANTHER" id="PTHR12801">
    <property type="entry name" value="RNA EXONUCLEASE REXO1 / RECO3 FAMILY MEMBER-RELATED"/>
    <property type="match status" value="1"/>
</dbReference>
<evidence type="ECO:0000313" key="9">
    <source>
        <dbReference type="EMBL" id="PUU82279.1"/>
    </source>
</evidence>
<dbReference type="GO" id="GO:0005634">
    <property type="term" value="C:nucleus"/>
    <property type="evidence" value="ECO:0007669"/>
    <property type="project" value="UniProtKB-SubCell"/>
</dbReference>
<dbReference type="Pfam" id="PF00929">
    <property type="entry name" value="RNase_T"/>
    <property type="match status" value="1"/>
</dbReference>
<dbReference type="SMART" id="SM00479">
    <property type="entry name" value="EXOIII"/>
    <property type="match status" value="1"/>
</dbReference>
<accession>A0A2T7A3I2</accession>
<evidence type="ECO:0000256" key="1">
    <source>
        <dbReference type="ARBA" id="ARBA00004123"/>
    </source>
</evidence>
<evidence type="ECO:0000256" key="7">
    <source>
        <dbReference type="SAM" id="MobiDB-lite"/>
    </source>
</evidence>
<dbReference type="GO" id="GO:0004527">
    <property type="term" value="F:exonuclease activity"/>
    <property type="evidence" value="ECO:0007669"/>
    <property type="project" value="UniProtKB-KW"/>
</dbReference>